<dbReference type="CDD" id="cd00751">
    <property type="entry name" value="thiolase"/>
    <property type="match status" value="1"/>
</dbReference>
<dbReference type="Pfam" id="PF00108">
    <property type="entry name" value="Thiolase_N"/>
    <property type="match status" value="1"/>
</dbReference>
<keyword evidence="9" id="KW-1185">Reference proteome</keyword>
<dbReference type="GO" id="GO:0044281">
    <property type="term" value="P:small molecule metabolic process"/>
    <property type="evidence" value="ECO:0007669"/>
    <property type="project" value="UniProtKB-ARBA"/>
</dbReference>
<feature type="active site" description="Acyl-thioester intermediate" evidence="4">
    <location>
        <position position="88"/>
    </location>
</feature>
<reference evidence="8 9" key="1">
    <citation type="submission" date="2012-02" db="EMBL/GenBank/DDBJ databases">
        <title>Whole genome shotgun sequence of Escherichia hermannii NBRC 105704.</title>
        <authorList>
            <person name="Yoshida I."/>
            <person name="Hosoyama A."/>
            <person name="Tsuchikane K."/>
            <person name="Katsumata H."/>
            <person name="Yamazaki S."/>
            <person name="Fujita N."/>
        </authorList>
    </citation>
    <scope>NUCLEOTIDE SEQUENCE [LARGE SCALE GENOMIC DNA]</scope>
    <source>
        <strain evidence="8 9">NBRC 105704</strain>
    </source>
</reference>
<keyword evidence="3 5" id="KW-0012">Acyltransferase</keyword>
<dbReference type="PANTHER" id="PTHR18919">
    <property type="entry name" value="ACETYL-COA C-ACYLTRANSFERASE"/>
    <property type="match status" value="1"/>
</dbReference>
<dbReference type="GeneID" id="92827247"/>
<dbReference type="PROSITE" id="PS00737">
    <property type="entry name" value="THIOLASE_2"/>
    <property type="match status" value="1"/>
</dbReference>
<dbReference type="PROSITE" id="PS00098">
    <property type="entry name" value="THIOLASE_1"/>
    <property type="match status" value="1"/>
</dbReference>
<dbReference type="InterPro" id="IPR020610">
    <property type="entry name" value="Thiolase_AS"/>
</dbReference>
<dbReference type="InterPro" id="IPR020616">
    <property type="entry name" value="Thiolase_N"/>
</dbReference>
<dbReference type="eggNOG" id="COG0183">
    <property type="taxonomic scope" value="Bacteria"/>
</dbReference>
<dbReference type="Gene3D" id="3.40.47.10">
    <property type="match status" value="2"/>
</dbReference>
<evidence type="ECO:0000256" key="1">
    <source>
        <dbReference type="ARBA" id="ARBA00010982"/>
    </source>
</evidence>
<dbReference type="FunFam" id="3.40.47.10:FF:000010">
    <property type="entry name" value="Acetyl-CoA acetyltransferase (Thiolase)"/>
    <property type="match status" value="1"/>
</dbReference>
<keyword evidence="2 5" id="KW-0808">Transferase</keyword>
<accession>H5V0A4</accession>
<dbReference type="SUPFAM" id="SSF53901">
    <property type="entry name" value="Thiolase-like"/>
    <property type="match status" value="2"/>
</dbReference>
<dbReference type="InterPro" id="IPR020617">
    <property type="entry name" value="Thiolase_C"/>
</dbReference>
<dbReference type="InterPro" id="IPR020613">
    <property type="entry name" value="Thiolase_CS"/>
</dbReference>
<proteinExistence type="inferred from homology"/>
<dbReference type="NCBIfam" id="TIGR01930">
    <property type="entry name" value="AcCoA-C-Actrans"/>
    <property type="match status" value="1"/>
</dbReference>
<evidence type="ECO:0000259" key="7">
    <source>
        <dbReference type="Pfam" id="PF02803"/>
    </source>
</evidence>
<feature type="active site" description="Proton acceptor" evidence="4">
    <location>
        <position position="349"/>
    </location>
</feature>
<dbReference type="EMBL" id="BAFF01000002">
    <property type="protein sequence ID" value="GAB51412.1"/>
    <property type="molecule type" value="Genomic_DNA"/>
</dbReference>
<evidence type="ECO:0000256" key="4">
    <source>
        <dbReference type="PIRSR" id="PIRSR000429-1"/>
    </source>
</evidence>
<evidence type="ECO:0000256" key="3">
    <source>
        <dbReference type="ARBA" id="ARBA00023315"/>
    </source>
</evidence>
<dbReference type="PROSITE" id="PS00099">
    <property type="entry name" value="THIOLASE_3"/>
    <property type="match status" value="1"/>
</dbReference>
<dbReference type="Proteomes" id="UP000010297">
    <property type="component" value="Unassembled WGS sequence"/>
</dbReference>
<protein>
    <submittedName>
        <fullName evidence="8">Putative acetyl-CoA acetyltransferase</fullName>
    </submittedName>
</protein>
<name>H5V0A4_ATLHE</name>
<evidence type="ECO:0000259" key="6">
    <source>
        <dbReference type="Pfam" id="PF00108"/>
    </source>
</evidence>
<comment type="caution">
    <text evidence="8">The sequence shown here is derived from an EMBL/GenBank/DDBJ whole genome shotgun (WGS) entry which is preliminary data.</text>
</comment>
<evidence type="ECO:0000256" key="5">
    <source>
        <dbReference type="RuleBase" id="RU003557"/>
    </source>
</evidence>
<dbReference type="PIRSF" id="PIRSF000429">
    <property type="entry name" value="Ac-CoA_Ac_transf"/>
    <property type="match status" value="1"/>
</dbReference>
<dbReference type="InterPro" id="IPR020615">
    <property type="entry name" value="Thiolase_acyl_enz_int_AS"/>
</dbReference>
<evidence type="ECO:0000313" key="9">
    <source>
        <dbReference type="Proteomes" id="UP000010297"/>
    </source>
</evidence>
<dbReference type="RefSeq" id="WP_002434531.1">
    <property type="nucleotide sequence ID" value="NZ_BAFF01000002.1"/>
</dbReference>
<dbReference type="PANTHER" id="PTHR18919:SF107">
    <property type="entry name" value="ACETYL-COA ACETYLTRANSFERASE, CYTOSOLIC"/>
    <property type="match status" value="1"/>
</dbReference>
<dbReference type="AlphaFoldDB" id="H5V0A4"/>
<organism evidence="8 9">
    <name type="scientific">Atlantibacter hermannii NBRC 105704</name>
    <dbReference type="NCBI Taxonomy" id="1115512"/>
    <lineage>
        <taxon>Bacteria</taxon>
        <taxon>Pseudomonadati</taxon>
        <taxon>Pseudomonadota</taxon>
        <taxon>Gammaproteobacteria</taxon>
        <taxon>Enterobacterales</taxon>
        <taxon>Enterobacteriaceae</taxon>
        <taxon>Atlantibacter</taxon>
    </lineage>
</organism>
<feature type="active site" description="Proton acceptor" evidence="4">
    <location>
        <position position="379"/>
    </location>
</feature>
<dbReference type="Pfam" id="PF02803">
    <property type="entry name" value="Thiolase_C"/>
    <property type="match status" value="1"/>
</dbReference>
<feature type="domain" description="Thiolase N-terminal" evidence="6">
    <location>
        <begin position="4"/>
        <end position="263"/>
    </location>
</feature>
<evidence type="ECO:0000256" key="2">
    <source>
        <dbReference type="ARBA" id="ARBA00022679"/>
    </source>
</evidence>
<dbReference type="InterPro" id="IPR016039">
    <property type="entry name" value="Thiolase-like"/>
</dbReference>
<sequence>MKDVVIVGAARTPIGCFQGALARRTAVELGSVVVKALIERSGLNPLDVDEVILGQVLTAGAGQNPARQTALNSGLPWAVSAITINDVCGSGLKALHLATQAIQCGEADVVIAGGQENMSRAPHVLTDSRTGAQLGNSQLIDSLVHDGLWDAFNDYHIGVTAENLAREYGISRELQDAYALSSQHKARIAIDSGRFRDEIVPVEVELTSGQKVMVDTDEQPRTDASAEGLASLAPAFDSHGSVTAGNASTINDGAAAVMMMSASRAAELDLPVLARIRAFASIGVDPALMGIAPVYATRRCLERAGWQLNEVDLIEANEAFAAQALSVGKVLEWDQRKVNVNGGAIALGHPIGASGCRILVSLVHEMVKRDARKGLATLCIGGGQGVALAIERD</sequence>
<feature type="domain" description="Thiolase C-terminal" evidence="7">
    <location>
        <begin position="271"/>
        <end position="392"/>
    </location>
</feature>
<comment type="similarity">
    <text evidence="1 5">Belongs to the thiolase-like superfamily. Thiolase family.</text>
</comment>
<dbReference type="GO" id="GO:0003988">
    <property type="term" value="F:acetyl-CoA C-acyltransferase activity"/>
    <property type="evidence" value="ECO:0007669"/>
    <property type="project" value="UniProtKB-ARBA"/>
</dbReference>
<evidence type="ECO:0000313" key="8">
    <source>
        <dbReference type="EMBL" id="GAB51412.1"/>
    </source>
</evidence>
<gene>
    <name evidence="8" type="primary">yqeF</name>
    <name evidence="8" type="ORF">EH105704_02_04410</name>
</gene>
<dbReference type="InterPro" id="IPR002155">
    <property type="entry name" value="Thiolase"/>
</dbReference>